<protein>
    <recommendedName>
        <fullName evidence="3">1,4-alpha-glucan branching enzyme</fullName>
        <ecNumber evidence="3">2.4.1.18</ecNumber>
    </recommendedName>
</protein>
<dbReference type="GO" id="GO:0004553">
    <property type="term" value="F:hydrolase activity, hydrolyzing O-glycosyl compounds"/>
    <property type="evidence" value="ECO:0007669"/>
    <property type="project" value="InterPro"/>
</dbReference>
<evidence type="ECO:0000259" key="6">
    <source>
        <dbReference type="SMART" id="SM00642"/>
    </source>
</evidence>
<dbReference type="EC" id="2.4.1.18" evidence="3"/>
<comment type="catalytic activity">
    <reaction evidence="1">
        <text>Transfers a segment of a (1-&gt;4)-alpha-D-glucan chain to a primary hydroxy group in a similar glucan chain.</text>
        <dbReference type="EC" id="2.4.1.18"/>
    </reaction>
</comment>
<dbReference type="GO" id="GO:0005978">
    <property type="term" value="P:glycogen biosynthetic process"/>
    <property type="evidence" value="ECO:0007669"/>
    <property type="project" value="InterPro"/>
</dbReference>
<comment type="caution">
    <text evidence="7">The sequence shown here is derived from an EMBL/GenBank/DDBJ whole genome shotgun (WGS) entry which is preliminary data.</text>
</comment>
<dbReference type="CDD" id="cd02855">
    <property type="entry name" value="E_set_GBE_prok_N"/>
    <property type="match status" value="1"/>
</dbReference>
<feature type="domain" description="Glycosyl hydrolase family 13 catalytic" evidence="6">
    <location>
        <begin position="122"/>
        <end position="477"/>
    </location>
</feature>
<proteinExistence type="inferred from homology"/>
<dbReference type="Gene3D" id="3.20.20.80">
    <property type="entry name" value="Glycosidases"/>
    <property type="match status" value="1"/>
</dbReference>
<dbReference type="AlphaFoldDB" id="A0A4V1J7C1"/>
<dbReference type="InterPro" id="IPR006048">
    <property type="entry name" value="A-amylase/branching_C"/>
</dbReference>
<evidence type="ECO:0000313" key="8">
    <source>
        <dbReference type="Proteomes" id="UP000289257"/>
    </source>
</evidence>
<dbReference type="Pfam" id="PF00128">
    <property type="entry name" value="Alpha-amylase"/>
    <property type="match status" value="2"/>
</dbReference>
<dbReference type="GO" id="GO:0043169">
    <property type="term" value="F:cation binding"/>
    <property type="evidence" value="ECO:0007669"/>
    <property type="project" value="InterPro"/>
</dbReference>
<dbReference type="SUPFAM" id="SSF51011">
    <property type="entry name" value="Glycosyl hydrolase domain"/>
    <property type="match status" value="1"/>
</dbReference>
<dbReference type="PANTHER" id="PTHR43651:SF11">
    <property type="entry name" value="MALTO-OLIGOSYLTREHALOSE TREHALOHYDROLASE"/>
    <property type="match status" value="1"/>
</dbReference>
<evidence type="ECO:0000256" key="4">
    <source>
        <dbReference type="ARBA" id="ARBA00022679"/>
    </source>
</evidence>
<dbReference type="GO" id="GO:0003844">
    <property type="term" value="F:1,4-alpha-glucan branching enzyme activity"/>
    <property type="evidence" value="ECO:0007669"/>
    <property type="project" value="UniProtKB-EC"/>
</dbReference>
<dbReference type="EMBL" id="SCKX01000001">
    <property type="protein sequence ID" value="RWZ78167.1"/>
    <property type="molecule type" value="Genomic_DNA"/>
</dbReference>
<dbReference type="SMART" id="SM00642">
    <property type="entry name" value="Aamy"/>
    <property type="match status" value="1"/>
</dbReference>
<dbReference type="Pfam" id="PF02806">
    <property type="entry name" value="Alpha-amylase_C"/>
    <property type="match status" value="1"/>
</dbReference>
<gene>
    <name evidence="7" type="ORF">EOT05_00125</name>
</gene>
<dbReference type="InterPro" id="IPR037439">
    <property type="entry name" value="Branching_enzy"/>
</dbReference>
<dbReference type="PIRSF" id="PIRSF000463">
    <property type="entry name" value="GlgB"/>
    <property type="match status" value="1"/>
</dbReference>
<dbReference type="InterPro" id="IPR006047">
    <property type="entry name" value="GH13_cat_dom"/>
</dbReference>
<comment type="similarity">
    <text evidence="2">Belongs to the glycosyl hydrolase 13 family. GlgB subfamily.</text>
</comment>
<dbReference type="InterPro" id="IPR044143">
    <property type="entry name" value="GlgB_N_E_set_prok"/>
</dbReference>
<feature type="active site" description="Proton donor" evidence="5">
    <location>
        <position position="325"/>
    </location>
</feature>
<evidence type="ECO:0000256" key="2">
    <source>
        <dbReference type="ARBA" id="ARBA00009000"/>
    </source>
</evidence>
<dbReference type="Gene3D" id="2.60.40.1180">
    <property type="entry name" value="Golgi alpha-mannosidase II"/>
    <property type="match status" value="1"/>
</dbReference>
<feature type="active site" description="Nucleophile" evidence="5">
    <location>
        <position position="280"/>
    </location>
</feature>
<accession>A0A4V1J7C1</accession>
<dbReference type="PANTHER" id="PTHR43651">
    <property type="entry name" value="1,4-ALPHA-GLUCAN-BRANCHING ENZYME"/>
    <property type="match status" value="1"/>
</dbReference>
<evidence type="ECO:0000256" key="3">
    <source>
        <dbReference type="ARBA" id="ARBA00012541"/>
    </source>
</evidence>
<dbReference type="Gene3D" id="2.60.40.10">
    <property type="entry name" value="Immunoglobulins"/>
    <property type="match status" value="1"/>
</dbReference>
<dbReference type="InterPro" id="IPR013780">
    <property type="entry name" value="Glyco_hydro_b"/>
</dbReference>
<evidence type="ECO:0000256" key="5">
    <source>
        <dbReference type="PIRSR" id="PIRSR000463-1"/>
    </source>
</evidence>
<dbReference type="Proteomes" id="UP000289257">
    <property type="component" value="Unassembled WGS sequence"/>
</dbReference>
<organism evidence="7 8">
    <name type="scientific">Candidatus Microsaccharimonas sossegonensis</name>
    <dbReference type="NCBI Taxonomy" id="2506948"/>
    <lineage>
        <taxon>Bacteria</taxon>
        <taxon>Candidatus Saccharimonadota</taxon>
        <taxon>Candidatus Saccharimonadia</taxon>
        <taxon>Candidatus Saccharimonadales</taxon>
        <taxon>Candidatus Saccharimonadaceae</taxon>
        <taxon>Candidatus Microsaccharimonas</taxon>
    </lineage>
</organism>
<name>A0A4V1J7C1_9BACT</name>
<dbReference type="CDD" id="cd11325">
    <property type="entry name" value="AmyAc_GTHase"/>
    <property type="match status" value="1"/>
</dbReference>
<dbReference type="SUPFAM" id="SSF81296">
    <property type="entry name" value="E set domains"/>
    <property type="match status" value="1"/>
</dbReference>
<dbReference type="InterPro" id="IPR014756">
    <property type="entry name" value="Ig_E-set"/>
</dbReference>
<reference evidence="7" key="1">
    <citation type="submission" date="2019-01" db="EMBL/GenBank/DDBJ databases">
        <title>Genomic signatures and co-occurrence patterns of the ultra-small Saccharimodia (Patescibacteria phylum) suggest a symbiotic lifestyle.</title>
        <authorList>
            <person name="Lemos L."/>
            <person name="Medeiros J."/>
            <person name="Andreote F."/>
            <person name="Fernandes G."/>
            <person name="Varani A."/>
            <person name="Oliveira G."/>
            <person name="Pylro V."/>
        </authorList>
    </citation>
    <scope>NUCLEOTIDE SEQUENCE [LARGE SCALE GENOMIC DNA]</scope>
    <source>
        <strain evidence="7">AMD02</strain>
    </source>
</reference>
<keyword evidence="4" id="KW-0808">Transferase</keyword>
<sequence length="588" mass="66502">MGHQTTHFLGSRVTGNNVDFRVWAPFAQSVHVLILNDFNWHETPLTSEENGYWSGTVKDAQPGKSYKYRLTTQDGKTIDRNDPRSRQLTVSDNGDSVIIDPEYDWEDTVSPIIPKEKRIIYELHIGTFHRPDAATSGTFYTAIEKLDYLQSLGINTIELMPVTSMATSNGWGYAPNHIFSVENSYGGRRGLLDFVKACHQRSISVILDVVYNHFSNQTELWQYDGWSENNRGGIYFYNDWRGDTPWGERPDYGRPEVRQFILDNVTMWLTEYHIDGLRIDSTIYMRNGKGSDGGKDTEIPDAWSLLQDIAKLAHKIDPNALMIAEDNSGNDYITKPISEGGAGYDAQWGLGFPYAIRSMLRIGGAHRTDSLTKQLLHRYNGQSFQKVIFSDSHDTAANGSVRINEAATPGNAESVFARQFVLLANAVTLTAPGIPMLLQGEEFMQEGNFNDWQMLEWAKTKQFAGIVLAHQHLIGLRLNIYGNTTGLTGPSINVFHQDNENRVLAYHRWLNGGVHDDVIVIANCSDQRFKSYEIILPLPGTWRARFNSSWKGYSPDFNETHTSIITTDAHNRLIIELADYNFVILSQD</sequence>
<dbReference type="Pfam" id="PF02922">
    <property type="entry name" value="CBM_48"/>
    <property type="match status" value="1"/>
</dbReference>
<evidence type="ECO:0000313" key="7">
    <source>
        <dbReference type="EMBL" id="RWZ78167.1"/>
    </source>
</evidence>
<dbReference type="InterPro" id="IPR017853">
    <property type="entry name" value="GH"/>
</dbReference>
<keyword evidence="8" id="KW-1185">Reference proteome</keyword>
<evidence type="ECO:0000256" key="1">
    <source>
        <dbReference type="ARBA" id="ARBA00000826"/>
    </source>
</evidence>
<dbReference type="InterPro" id="IPR013783">
    <property type="entry name" value="Ig-like_fold"/>
</dbReference>
<dbReference type="InterPro" id="IPR004193">
    <property type="entry name" value="Glyco_hydro_13_N"/>
</dbReference>
<dbReference type="SUPFAM" id="SSF51445">
    <property type="entry name" value="(Trans)glycosidases"/>
    <property type="match status" value="1"/>
</dbReference>